<organism evidence="6 7">
    <name type="scientific">Neoaquamicrobium sediminum</name>
    <dbReference type="NCBI Taxonomy" id="1849104"/>
    <lineage>
        <taxon>Bacteria</taxon>
        <taxon>Pseudomonadati</taxon>
        <taxon>Pseudomonadota</taxon>
        <taxon>Alphaproteobacteria</taxon>
        <taxon>Hyphomicrobiales</taxon>
        <taxon>Phyllobacteriaceae</taxon>
        <taxon>Neoaquamicrobium</taxon>
    </lineage>
</organism>
<dbReference type="PROSITE" id="PS51318">
    <property type="entry name" value="TAT"/>
    <property type="match status" value="1"/>
</dbReference>
<evidence type="ECO:0000259" key="5">
    <source>
        <dbReference type="SMART" id="SM00849"/>
    </source>
</evidence>
<evidence type="ECO:0000256" key="1">
    <source>
        <dbReference type="ARBA" id="ARBA00007749"/>
    </source>
</evidence>
<evidence type="ECO:0000256" key="3">
    <source>
        <dbReference type="ARBA" id="ARBA00022801"/>
    </source>
</evidence>
<dbReference type="InterPro" id="IPR036866">
    <property type="entry name" value="RibonucZ/Hydroxyglut_hydro"/>
</dbReference>
<keyword evidence="2" id="KW-0479">Metal-binding</keyword>
<reference evidence="6 7" key="1">
    <citation type="submission" date="2024-01" db="EMBL/GenBank/DDBJ databases">
        <title>New evidence supports the origin of RcGTA from prophage.</title>
        <authorList>
            <person name="Xu Y."/>
            <person name="Liu B."/>
            <person name="Chen F."/>
        </authorList>
    </citation>
    <scope>NUCLEOTIDE SEQUENCE [LARGE SCALE GENOMIC DNA]</scope>
    <source>
        <strain evidence="6 7">CBW1107-2</strain>
    </source>
</reference>
<comment type="similarity">
    <text evidence="1">Belongs to the metallo-beta-lactamase superfamily.</text>
</comment>
<dbReference type="Gene3D" id="3.60.15.10">
    <property type="entry name" value="Ribonuclease Z/Hydroxyacylglutathione hydrolase-like"/>
    <property type="match status" value="1"/>
</dbReference>
<gene>
    <name evidence="6" type="ORF">V1479_18865</name>
</gene>
<keyword evidence="3" id="KW-0378">Hydrolase</keyword>
<dbReference type="EMBL" id="JAZHFV010000006">
    <property type="protein sequence ID" value="MEX4009379.1"/>
    <property type="molecule type" value="Genomic_DNA"/>
</dbReference>
<dbReference type="InterPro" id="IPR051013">
    <property type="entry name" value="MBL_superfamily_lactonases"/>
</dbReference>
<keyword evidence="4" id="KW-0862">Zinc</keyword>
<evidence type="ECO:0000313" key="7">
    <source>
        <dbReference type="Proteomes" id="UP001559025"/>
    </source>
</evidence>
<dbReference type="Proteomes" id="UP001559025">
    <property type="component" value="Unassembled WGS sequence"/>
</dbReference>
<name>A0ABV3WXG4_9HYPH</name>
<dbReference type="SMART" id="SM00849">
    <property type="entry name" value="Lactamase_B"/>
    <property type="match status" value="1"/>
</dbReference>
<proteinExistence type="inferred from homology"/>
<dbReference type="InterPro" id="IPR001279">
    <property type="entry name" value="Metallo-B-lactamas"/>
</dbReference>
<feature type="domain" description="Metallo-beta-lactamase" evidence="5">
    <location>
        <begin position="98"/>
        <end position="299"/>
    </location>
</feature>
<accession>A0ABV3WXG4</accession>
<sequence>MPTADRRSVLKMSVAGTAAVLATPQIMVRAAHAQAPMTDVGNAGFHRFNLGGFEVTAILDGLRPGDGPHPTFGEDQDAEAMAALLEENFLPAGRFVNSFTPTLVNTGSELVLFDTGLGAAAREGGMGQLRPRLEASGYSADDVSVVVLTHFHGDHIGGVMEDGAPTFANARYVTGQAEYDFWTADERLSGPTENSARAVQANVVPLAEKMTFLGDGDEVVPGISAMLATGHTPGHMIFNLESDGKRLMLTADTANHYVASLQRPDWHVRFDMDKDEAAATRRRVFDMIAAERIPFVGYHMPFPALGYVEPLDQGYRFVPVSYQMML</sequence>
<keyword evidence="7" id="KW-1185">Reference proteome</keyword>
<evidence type="ECO:0000313" key="6">
    <source>
        <dbReference type="EMBL" id="MEX4009379.1"/>
    </source>
</evidence>
<evidence type="ECO:0000256" key="2">
    <source>
        <dbReference type="ARBA" id="ARBA00022723"/>
    </source>
</evidence>
<dbReference type="CDD" id="cd07720">
    <property type="entry name" value="OPHC2-like_MBL-fold"/>
    <property type="match status" value="1"/>
</dbReference>
<dbReference type="SUPFAM" id="SSF56281">
    <property type="entry name" value="Metallo-hydrolase/oxidoreductase"/>
    <property type="match status" value="1"/>
</dbReference>
<dbReference type="Pfam" id="PF00753">
    <property type="entry name" value="Lactamase_B"/>
    <property type="match status" value="1"/>
</dbReference>
<dbReference type="InterPro" id="IPR006311">
    <property type="entry name" value="TAT_signal"/>
</dbReference>
<evidence type="ECO:0000256" key="4">
    <source>
        <dbReference type="ARBA" id="ARBA00022833"/>
    </source>
</evidence>
<comment type="caution">
    <text evidence="6">The sequence shown here is derived from an EMBL/GenBank/DDBJ whole genome shotgun (WGS) entry which is preliminary data.</text>
</comment>
<dbReference type="PANTHER" id="PTHR42978:SF6">
    <property type="entry name" value="QUORUM-QUENCHING LACTONASE YTNP-RELATED"/>
    <property type="match status" value="1"/>
</dbReference>
<protein>
    <submittedName>
        <fullName evidence="6">MBL fold metallo-hydrolase</fullName>
    </submittedName>
</protein>
<dbReference type="PANTHER" id="PTHR42978">
    <property type="entry name" value="QUORUM-QUENCHING LACTONASE YTNP-RELATED-RELATED"/>
    <property type="match status" value="1"/>
</dbReference>
<dbReference type="RefSeq" id="WP_368804581.1">
    <property type="nucleotide sequence ID" value="NZ_JAZHFV010000006.1"/>
</dbReference>